<dbReference type="PANTHER" id="PTHR32347">
    <property type="entry name" value="EFFLUX SYSTEM COMPONENT YKNX-RELATED"/>
    <property type="match status" value="1"/>
</dbReference>
<dbReference type="Proteomes" id="UP000288892">
    <property type="component" value="Unassembled WGS sequence"/>
</dbReference>
<protein>
    <submittedName>
        <fullName evidence="3">HlyD family secretion protein</fullName>
    </submittedName>
</protein>
<comment type="subcellular location">
    <subcellularLocation>
        <location evidence="1">Cell envelope</location>
    </subcellularLocation>
</comment>
<evidence type="ECO:0000256" key="2">
    <source>
        <dbReference type="ARBA" id="ARBA00023054"/>
    </source>
</evidence>
<sequence>MTVKRKKTNGSNFSLILFALLLPAVFFLIRGYSFFNSGEKEKDYLLSRVTQRDFNIEVNVVGVLDAEKSHMISSNLDGLNGTIIYLINDGKRVEKGDVLVQFNRTPFEKEVAKYAAQVESYTAAVQAAEQVVAFEKNQVEREVANAKYGQSVAILELKRLREGDGPLELSRLEEEQQTVRIKLKRYQSFYADLMRLQDKGFDNPSEISSTQEQVASHKEKLASITKRYNSYKIHVLPALIESAKAKVENAALVLQQTIQGGKYRVAKASAGLLQVKATLKSQKTSLDKARFELAKTEITAPLDG</sequence>
<name>A0A444JAW3_9BACT</name>
<evidence type="ECO:0000313" key="3">
    <source>
        <dbReference type="EMBL" id="RWX50167.1"/>
    </source>
</evidence>
<dbReference type="AlphaFoldDB" id="A0A444JAW3"/>
<dbReference type="SUPFAM" id="SSF111369">
    <property type="entry name" value="HlyD-like secretion proteins"/>
    <property type="match status" value="1"/>
</dbReference>
<organism evidence="3 4">
    <name type="scientific">Candidatus Electrothrix marina</name>
    <dbReference type="NCBI Taxonomy" id="1859130"/>
    <lineage>
        <taxon>Bacteria</taxon>
        <taxon>Pseudomonadati</taxon>
        <taxon>Thermodesulfobacteriota</taxon>
        <taxon>Desulfobulbia</taxon>
        <taxon>Desulfobulbales</taxon>
        <taxon>Desulfobulbaceae</taxon>
        <taxon>Candidatus Electrothrix</taxon>
    </lineage>
</organism>
<accession>A0A444JAW3</accession>
<gene>
    <name evidence="3" type="ORF">VU01_13731</name>
</gene>
<keyword evidence="2" id="KW-0175">Coiled coil</keyword>
<dbReference type="InterPro" id="IPR050465">
    <property type="entry name" value="UPF0194_transport"/>
</dbReference>
<proteinExistence type="predicted"/>
<evidence type="ECO:0000256" key="1">
    <source>
        <dbReference type="ARBA" id="ARBA00004196"/>
    </source>
</evidence>
<comment type="caution">
    <text evidence="3">The sequence shown here is derived from an EMBL/GenBank/DDBJ whole genome shotgun (WGS) entry which is preliminary data.</text>
</comment>
<dbReference type="GO" id="GO:0030313">
    <property type="term" value="C:cell envelope"/>
    <property type="evidence" value="ECO:0007669"/>
    <property type="project" value="UniProtKB-SubCell"/>
</dbReference>
<feature type="non-terminal residue" evidence="3">
    <location>
        <position position="304"/>
    </location>
</feature>
<evidence type="ECO:0000313" key="4">
    <source>
        <dbReference type="Proteomes" id="UP000288892"/>
    </source>
</evidence>
<reference evidence="3 4" key="1">
    <citation type="submission" date="2017-01" db="EMBL/GenBank/DDBJ databases">
        <title>The cable genome- insights into the physiology and evolution of filamentous bacteria capable of sulfide oxidation via long distance electron transfer.</title>
        <authorList>
            <person name="Schreiber L."/>
            <person name="Bjerg J.T."/>
            <person name="Boggild A."/>
            <person name="Van De Vossenberg J."/>
            <person name="Meysman F."/>
            <person name="Nielsen L.P."/>
            <person name="Schramm A."/>
            <person name="Kjeldsen K.U."/>
        </authorList>
    </citation>
    <scope>NUCLEOTIDE SEQUENCE [LARGE SCALE GENOMIC DNA]</scope>
    <source>
        <strain evidence="3">A5</strain>
    </source>
</reference>
<dbReference type="EMBL" id="MTKS01000373">
    <property type="protein sequence ID" value="RWX50167.1"/>
    <property type="molecule type" value="Genomic_DNA"/>
</dbReference>
<dbReference type="PANTHER" id="PTHR32347:SF14">
    <property type="entry name" value="EFFLUX SYSTEM COMPONENT YKNX-RELATED"/>
    <property type="match status" value="1"/>
</dbReference>
<keyword evidence="4" id="KW-1185">Reference proteome</keyword>